<feature type="domain" description="VOC" evidence="1">
    <location>
        <begin position="4"/>
        <end position="122"/>
    </location>
</feature>
<gene>
    <name evidence="2" type="ordered locus">CD196_2975</name>
</gene>
<dbReference type="CDD" id="cd07253">
    <property type="entry name" value="GLOD5"/>
    <property type="match status" value="1"/>
</dbReference>
<dbReference type="EMBL" id="FN538970">
    <property type="protein sequence ID" value="CBA66001.1"/>
    <property type="molecule type" value="Genomic_DNA"/>
</dbReference>
<evidence type="ECO:0000313" key="3">
    <source>
        <dbReference type="Proteomes" id="UP000002068"/>
    </source>
</evidence>
<dbReference type="HOGENOM" id="CLU_046006_4_2_9"/>
<organism evidence="2 3">
    <name type="scientific">Clostridioides difficile (strain CD196)</name>
    <name type="common">Peptoclostridium difficile</name>
    <dbReference type="NCBI Taxonomy" id="645462"/>
    <lineage>
        <taxon>Bacteria</taxon>
        <taxon>Bacillati</taxon>
        <taxon>Bacillota</taxon>
        <taxon>Clostridia</taxon>
        <taxon>Peptostreptococcales</taxon>
        <taxon>Peptostreptococcaceae</taxon>
        <taxon>Clostridioides</taxon>
    </lineage>
</organism>
<dbReference type="InterPro" id="IPR029068">
    <property type="entry name" value="Glyas_Bleomycin-R_OHBP_Dase"/>
</dbReference>
<dbReference type="Proteomes" id="UP000002068">
    <property type="component" value="Chromosome"/>
</dbReference>
<evidence type="ECO:0000259" key="1">
    <source>
        <dbReference type="PROSITE" id="PS51819"/>
    </source>
</evidence>
<dbReference type="InterPro" id="IPR037523">
    <property type="entry name" value="VOC_core"/>
</dbReference>
<dbReference type="RefSeq" id="WP_009893858.1">
    <property type="nucleotide sequence ID" value="NC_013315.1"/>
</dbReference>
<dbReference type="AlphaFoldDB" id="A0A0H3NAZ8"/>
<dbReference type="KEGG" id="cdc:CD196_2975"/>
<reference evidence="2 3" key="1">
    <citation type="journal article" date="2009" name="Genome Biol.">
        <title>Comparative genome and phenotypic analysis of Clostridium difficile 027 strains provides insight into the evolution of a hypervirulent bacterium.</title>
        <authorList>
            <person name="Stabler R.A."/>
            <person name="He M."/>
            <person name="Dawson L."/>
            <person name="Martin M."/>
            <person name="Valiente E."/>
            <person name="Corton C."/>
            <person name="Lawley T.D."/>
            <person name="Sebaihia M."/>
            <person name="Quail M.A."/>
            <person name="Rose G."/>
            <person name="Gerding D.N."/>
            <person name="Gibert M."/>
            <person name="Popoff M.R."/>
            <person name="Parkhill J."/>
            <person name="Dougan G."/>
            <person name="Wren B.W."/>
        </authorList>
    </citation>
    <scope>NUCLEOTIDE SEQUENCE [LARGE SCALE GENOMIC DNA]</scope>
    <source>
        <strain evidence="2 3">CD196</strain>
    </source>
</reference>
<proteinExistence type="predicted"/>
<dbReference type="SUPFAM" id="SSF54593">
    <property type="entry name" value="Glyoxalase/Bleomycin resistance protein/Dihydroxybiphenyl dioxygenase"/>
    <property type="match status" value="1"/>
</dbReference>
<dbReference type="PROSITE" id="PS51819">
    <property type="entry name" value="VOC"/>
    <property type="match status" value="1"/>
</dbReference>
<sequence>MIKKIEHVVITNNNIENYINFYKKFGFSSKEMSEKYKLKARNVKINLNIKGYKFLPYVKNLKASRDNLCFKINTNIDEPKKYLEQNEIQIKRGIVECTGVFGNMKSIYLKKTNGNLIELSNHRITESKPWKI</sequence>
<evidence type="ECO:0000313" key="2">
    <source>
        <dbReference type="EMBL" id="CBA66001.1"/>
    </source>
</evidence>
<accession>A0A0H3NAZ8</accession>
<protein>
    <recommendedName>
        <fullName evidence="1">VOC domain-containing protein</fullName>
    </recommendedName>
</protein>
<dbReference type="Gene3D" id="3.10.180.10">
    <property type="entry name" value="2,3-Dihydroxybiphenyl 1,2-Dioxygenase, domain 1"/>
    <property type="match status" value="1"/>
</dbReference>
<name>A0A0H3NAZ8_CLODC</name>